<evidence type="ECO:0000256" key="1">
    <source>
        <dbReference type="SAM" id="SignalP"/>
    </source>
</evidence>
<comment type="caution">
    <text evidence="2">The sequence shown here is derived from an EMBL/GenBank/DDBJ whole genome shotgun (WGS) entry which is preliminary data.</text>
</comment>
<proteinExistence type="predicted"/>
<dbReference type="AlphaFoldDB" id="A0A927I009"/>
<keyword evidence="1" id="KW-0732">Signal</keyword>
<evidence type="ECO:0000313" key="2">
    <source>
        <dbReference type="EMBL" id="MBD3846041.1"/>
    </source>
</evidence>
<accession>A0A927I009</accession>
<evidence type="ECO:0008006" key="4">
    <source>
        <dbReference type="Google" id="ProtNLM"/>
    </source>
</evidence>
<feature type="chain" id="PRO_5037578550" description="Rap1a immunity protein domain-containing protein" evidence="1">
    <location>
        <begin position="26"/>
        <end position="110"/>
    </location>
</feature>
<organism evidence="2 3">
    <name type="scientific">Bosea spartocytisi</name>
    <dbReference type="NCBI Taxonomy" id="2773451"/>
    <lineage>
        <taxon>Bacteria</taxon>
        <taxon>Pseudomonadati</taxon>
        <taxon>Pseudomonadota</taxon>
        <taxon>Alphaproteobacteria</taxon>
        <taxon>Hyphomicrobiales</taxon>
        <taxon>Boseaceae</taxon>
        <taxon>Bosea</taxon>
    </lineage>
</organism>
<keyword evidence="3" id="KW-1185">Reference proteome</keyword>
<dbReference type="Proteomes" id="UP000619295">
    <property type="component" value="Unassembled WGS sequence"/>
</dbReference>
<dbReference type="EMBL" id="JACXWY010000005">
    <property type="protein sequence ID" value="MBD3846041.1"/>
    <property type="molecule type" value="Genomic_DNA"/>
</dbReference>
<reference evidence="2" key="1">
    <citation type="submission" date="2020-09" db="EMBL/GenBank/DDBJ databases">
        <title>Bosea spartocytisi sp. nov. a root nodule endophyte of Spartocytisus supranubius in the high mountain ecosystem fo the Teide National Park (Canary Islands, Spain).</title>
        <authorList>
            <person name="Pulido-Suarez L."/>
            <person name="Peix A."/>
            <person name="Igual J.M."/>
            <person name="Socas-Perez N."/>
            <person name="Velazquez E."/>
            <person name="Flores-Felix J.D."/>
            <person name="Leon-Barrios M."/>
        </authorList>
    </citation>
    <scope>NUCLEOTIDE SEQUENCE</scope>
    <source>
        <strain evidence="2">SSUT16</strain>
    </source>
</reference>
<dbReference type="RefSeq" id="WP_156115943.1">
    <property type="nucleotide sequence ID" value="NZ_JACXWY010000005.1"/>
</dbReference>
<gene>
    <name evidence="2" type="ORF">IED13_10060</name>
</gene>
<feature type="signal peptide" evidence="1">
    <location>
        <begin position="1"/>
        <end position="25"/>
    </location>
</feature>
<name>A0A927I009_9HYPH</name>
<evidence type="ECO:0000313" key="3">
    <source>
        <dbReference type="Proteomes" id="UP000619295"/>
    </source>
</evidence>
<protein>
    <recommendedName>
        <fullName evidence="4">Rap1a immunity protein domain-containing protein</fullName>
    </recommendedName>
</protein>
<sequence>MRGTTMRGLVLAAILAASAPSPAWPAEPGKGEFLQDYITCELWMKREATDAEMHAAIGRWLVDALRQQSPRRLPHLSDEVIIDAVERHCAAQPGHKLSVAAFLAGHRLPD</sequence>